<name>A0AAF0QL56_SOLVR</name>
<keyword evidence="2" id="KW-1185">Reference proteome</keyword>
<dbReference type="AlphaFoldDB" id="A0AAF0QL56"/>
<proteinExistence type="predicted"/>
<gene>
    <name evidence="1" type="ORF">MTR67_015289</name>
</gene>
<dbReference type="EMBL" id="CP133614">
    <property type="protein sequence ID" value="WMV21904.1"/>
    <property type="molecule type" value="Genomic_DNA"/>
</dbReference>
<reference evidence="1" key="1">
    <citation type="submission" date="2023-08" db="EMBL/GenBank/DDBJ databases">
        <title>A de novo genome assembly of Solanum verrucosum Schlechtendal, a Mexican diploid species geographically isolated from the other diploid A-genome species in potato relatives.</title>
        <authorList>
            <person name="Hosaka K."/>
        </authorList>
    </citation>
    <scope>NUCLEOTIDE SEQUENCE</scope>
    <source>
        <tissue evidence="1">Young leaves</tissue>
    </source>
</reference>
<accession>A0AAF0QL56</accession>
<evidence type="ECO:0000313" key="1">
    <source>
        <dbReference type="EMBL" id="WMV21904.1"/>
    </source>
</evidence>
<protein>
    <submittedName>
        <fullName evidence="1">Uncharacterized protein</fullName>
    </submittedName>
</protein>
<sequence length="93" mass="11322">MKIPTSDSIWRQLRINIFMSPYEYFLKFKEHEYVCSQLRQFILRVPVSVSVWGNNLNWTTLIQYFGDMVLLCDWFSRIITSKFMLPLRFVYVL</sequence>
<organism evidence="1 2">
    <name type="scientific">Solanum verrucosum</name>
    <dbReference type="NCBI Taxonomy" id="315347"/>
    <lineage>
        <taxon>Eukaryota</taxon>
        <taxon>Viridiplantae</taxon>
        <taxon>Streptophyta</taxon>
        <taxon>Embryophyta</taxon>
        <taxon>Tracheophyta</taxon>
        <taxon>Spermatophyta</taxon>
        <taxon>Magnoliopsida</taxon>
        <taxon>eudicotyledons</taxon>
        <taxon>Gunneridae</taxon>
        <taxon>Pentapetalae</taxon>
        <taxon>asterids</taxon>
        <taxon>lamiids</taxon>
        <taxon>Solanales</taxon>
        <taxon>Solanaceae</taxon>
        <taxon>Solanoideae</taxon>
        <taxon>Solaneae</taxon>
        <taxon>Solanum</taxon>
    </lineage>
</organism>
<dbReference type="Proteomes" id="UP001234989">
    <property type="component" value="Chromosome 3"/>
</dbReference>
<evidence type="ECO:0000313" key="2">
    <source>
        <dbReference type="Proteomes" id="UP001234989"/>
    </source>
</evidence>